<reference evidence="4 5" key="1">
    <citation type="submission" date="2021-02" db="EMBL/GenBank/DDBJ databases">
        <title>Variation within the Batrachochytrium salamandrivorans European outbreak.</title>
        <authorList>
            <person name="Kelly M."/>
            <person name="Pasmans F."/>
            <person name="Shea T.P."/>
            <person name="Munoz J.F."/>
            <person name="Carranza S."/>
            <person name="Cuomo C.A."/>
            <person name="Martel A."/>
        </authorList>
    </citation>
    <scope>NUCLEOTIDE SEQUENCE [LARGE SCALE GENOMIC DNA]</scope>
    <source>
        <strain evidence="4 5">AMFP18/2</strain>
    </source>
</reference>
<organism evidence="4 5">
    <name type="scientific">Batrachochytrium salamandrivorans</name>
    <dbReference type="NCBI Taxonomy" id="1357716"/>
    <lineage>
        <taxon>Eukaryota</taxon>
        <taxon>Fungi</taxon>
        <taxon>Fungi incertae sedis</taxon>
        <taxon>Chytridiomycota</taxon>
        <taxon>Chytridiomycota incertae sedis</taxon>
        <taxon>Chytridiomycetes</taxon>
        <taxon>Rhizophydiales</taxon>
        <taxon>Rhizophydiales incertae sedis</taxon>
        <taxon>Batrachochytrium</taxon>
    </lineage>
</organism>
<dbReference type="EMBL" id="JAFCIX010000447">
    <property type="protein sequence ID" value="KAH6589558.1"/>
    <property type="molecule type" value="Genomic_DNA"/>
</dbReference>
<feature type="region of interest" description="Disordered" evidence="2">
    <location>
        <begin position="147"/>
        <end position="167"/>
    </location>
</feature>
<dbReference type="Proteomes" id="UP001648503">
    <property type="component" value="Unassembled WGS sequence"/>
</dbReference>
<evidence type="ECO:0000256" key="2">
    <source>
        <dbReference type="SAM" id="MobiDB-lite"/>
    </source>
</evidence>
<keyword evidence="1" id="KW-0175">Coiled coil</keyword>
<feature type="compositionally biased region" description="Basic and acidic residues" evidence="2">
    <location>
        <begin position="147"/>
        <end position="156"/>
    </location>
</feature>
<accession>A0ABQ8EZV1</accession>
<name>A0ABQ8EZV1_9FUNG</name>
<feature type="coiled-coil region" evidence="1">
    <location>
        <begin position="65"/>
        <end position="127"/>
    </location>
</feature>
<keyword evidence="3" id="KW-0732">Signal</keyword>
<evidence type="ECO:0000256" key="3">
    <source>
        <dbReference type="SAM" id="SignalP"/>
    </source>
</evidence>
<keyword evidence="5" id="KW-1185">Reference proteome</keyword>
<gene>
    <name evidence="4" type="ORF">BASA50_009969</name>
</gene>
<sequence>MKLISFAVITLLAITVSAHPPLSTSATNDAPQCDKDVIMHKILELTAAHKAQQELIKTLENPGKAEQEERAIKSVMKTIEKELEREDLPERERPSLEKHYAGSVEDLEKAESALVAKQDELKKAMDKRDYINMKIFILEENLALKEEQDAKSKGRVETSPSSSPHRKILGEQIDETCPNAEDLFATYNDLKEGISKLGDMIKRMKDPKKRLKLSKSRDKFMGTSSKLVREFRFARYKCTHAKELQTGFGWQLQSSLTWGVAQSVWQMFFK</sequence>
<comment type="caution">
    <text evidence="4">The sequence shown here is derived from an EMBL/GenBank/DDBJ whole genome shotgun (WGS) entry which is preliminary data.</text>
</comment>
<evidence type="ECO:0000256" key="1">
    <source>
        <dbReference type="SAM" id="Coils"/>
    </source>
</evidence>
<feature type="signal peptide" evidence="3">
    <location>
        <begin position="1"/>
        <end position="18"/>
    </location>
</feature>
<evidence type="ECO:0000313" key="5">
    <source>
        <dbReference type="Proteomes" id="UP001648503"/>
    </source>
</evidence>
<proteinExistence type="predicted"/>
<protein>
    <submittedName>
        <fullName evidence="4">Uncharacterized protein</fullName>
    </submittedName>
</protein>
<evidence type="ECO:0000313" key="4">
    <source>
        <dbReference type="EMBL" id="KAH6589558.1"/>
    </source>
</evidence>
<feature type="chain" id="PRO_5045401859" evidence="3">
    <location>
        <begin position="19"/>
        <end position="270"/>
    </location>
</feature>